<accession>A0ABT2H1L7</accession>
<protein>
    <submittedName>
        <fullName evidence="1">Uncharacterized protein</fullName>
    </submittedName>
</protein>
<evidence type="ECO:0000313" key="2">
    <source>
        <dbReference type="Proteomes" id="UP001165586"/>
    </source>
</evidence>
<dbReference type="Proteomes" id="UP001165586">
    <property type="component" value="Unassembled WGS sequence"/>
</dbReference>
<dbReference type="RefSeq" id="WP_259538699.1">
    <property type="nucleotide sequence ID" value="NZ_JANLCJ010000003.1"/>
</dbReference>
<keyword evidence="2" id="KW-1185">Reference proteome</keyword>
<comment type="caution">
    <text evidence="1">The sequence shown here is derived from an EMBL/GenBank/DDBJ whole genome shotgun (WGS) entry which is preliminary data.</text>
</comment>
<organism evidence="1 2">
    <name type="scientific">Herbiconiux daphne</name>
    <dbReference type="NCBI Taxonomy" id="2970914"/>
    <lineage>
        <taxon>Bacteria</taxon>
        <taxon>Bacillati</taxon>
        <taxon>Actinomycetota</taxon>
        <taxon>Actinomycetes</taxon>
        <taxon>Micrococcales</taxon>
        <taxon>Microbacteriaceae</taxon>
        <taxon>Herbiconiux</taxon>
    </lineage>
</organism>
<dbReference type="EMBL" id="JANLCJ010000003">
    <property type="protein sequence ID" value="MCS5733844.1"/>
    <property type="molecule type" value="Genomic_DNA"/>
</dbReference>
<evidence type="ECO:0000313" key="1">
    <source>
        <dbReference type="EMBL" id="MCS5733844.1"/>
    </source>
</evidence>
<name>A0ABT2H1L7_9MICO</name>
<gene>
    <name evidence="1" type="ORF">N1032_08840</name>
</gene>
<sequence>MTEQQRPSIAAHAEWLDRTFGRNHELVDAVIREAWAASSPFPIVLDPETRTIDATVAGYVPGDGDLVPSDAWSLTRLIAGGAYPELGIDGSEWHSFVKGLPTDAVLLGRADSTTAAETTVTVTPWQGDALSLYAAENSLRRPLATILERARTLGLPVDPRLDDLPESTDLIRLVIPDAAAHEARSDRVIGTFAVVRAASDLGLTIAAARNQLRDRGLHYDARLNELAADPPTSEELRLASVNGDGMAPWRSAEEQSVASAAIAATDFSVAAPAVLCAWRRLGIGPIDGLVDGSRWRERAFDSVDTLLASQDLDGASPYRVDDVETVPAAHQLDTTIPLPLAQVAILAVSLKEPRRSIEHRLATLGYSVAPRGAATSRSDRIAASRDNDGDLPGHPLDLELSPAVVHVAAHSCTVEPGVTSAMLRRMGYRVAHEGILATLHTRHHDLLWHLIDGPAIEWGRPISPVRVAQLALHLGWSIDRCLDTLAELGFTAADPRRHLPVDRPGDEDAWRALY</sequence>
<reference evidence="1" key="1">
    <citation type="submission" date="2022-08" db="EMBL/GenBank/DDBJ databases">
        <authorList>
            <person name="Deng Y."/>
            <person name="Han X.-F."/>
            <person name="Zhang Y.-Q."/>
        </authorList>
    </citation>
    <scope>NUCLEOTIDE SEQUENCE</scope>
    <source>
        <strain evidence="1">CPCC 203386</strain>
    </source>
</reference>
<proteinExistence type="predicted"/>